<sequence>MASYEEQQARLRPLLEEVHTNNDVEHKNESSIVFEVRLEHSKSEQHFPDGEIKSLEVSYYLDQGIMGRNVRSQHPPPNSLDELRQSPIRVWEDIPNKGSDL</sequence>
<evidence type="ECO:0000313" key="2">
    <source>
        <dbReference type="Proteomes" id="UP000801492"/>
    </source>
</evidence>
<keyword evidence="2" id="KW-1185">Reference proteome</keyword>
<dbReference type="OrthoDB" id="25402at2759"/>
<organism evidence="1 2">
    <name type="scientific">Ignelater luminosus</name>
    <name type="common">Cucubano</name>
    <name type="synonym">Pyrophorus luminosus</name>
    <dbReference type="NCBI Taxonomy" id="2038154"/>
    <lineage>
        <taxon>Eukaryota</taxon>
        <taxon>Metazoa</taxon>
        <taxon>Ecdysozoa</taxon>
        <taxon>Arthropoda</taxon>
        <taxon>Hexapoda</taxon>
        <taxon>Insecta</taxon>
        <taxon>Pterygota</taxon>
        <taxon>Neoptera</taxon>
        <taxon>Endopterygota</taxon>
        <taxon>Coleoptera</taxon>
        <taxon>Polyphaga</taxon>
        <taxon>Elateriformia</taxon>
        <taxon>Elateroidea</taxon>
        <taxon>Elateridae</taxon>
        <taxon>Agrypninae</taxon>
        <taxon>Pyrophorini</taxon>
        <taxon>Ignelater</taxon>
    </lineage>
</organism>
<accession>A0A8K0DEF7</accession>
<comment type="caution">
    <text evidence="1">The sequence shown here is derived from an EMBL/GenBank/DDBJ whole genome shotgun (WGS) entry which is preliminary data.</text>
</comment>
<evidence type="ECO:0000313" key="1">
    <source>
        <dbReference type="EMBL" id="KAF2902689.1"/>
    </source>
</evidence>
<reference evidence="1" key="1">
    <citation type="submission" date="2019-08" db="EMBL/GenBank/DDBJ databases">
        <title>The genome of the North American firefly Photinus pyralis.</title>
        <authorList>
            <consortium name="Photinus pyralis genome working group"/>
            <person name="Fallon T.R."/>
            <person name="Sander Lower S.E."/>
            <person name="Weng J.-K."/>
        </authorList>
    </citation>
    <scope>NUCLEOTIDE SEQUENCE</scope>
    <source>
        <strain evidence="1">TRF0915ILg1</strain>
        <tissue evidence="1">Whole body</tissue>
    </source>
</reference>
<protein>
    <submittedName>
        <fullName evidence="1">Uncharacterized protein</fullName>
    </submittedName>
</protein>
<proteinExistence type="predicted"/>
<dbReference type="Proteomes" id="UP000801492">
    <property type="component" value="Unassembled WGS sequence"/>
</dbReference>
<dbReference type="AlphaFoldDB" id="A0A8K0DEF7"/>
<name>A0A8K0DEF7_IGNLU</name>
<gene>
    <name evidence="1" type="ORF">ILUMI_03497</name>
</gene>
<dbReference type="EMBL" id="VTPC01001216">
    <property type="protein sequence ID" value="KAF2902689.1"/>
    <property type="molecule type" value="Genomic_DNA"/>
</dbReference>